<gene>
    <name evidence="7" type="ORF">MOPEL_134_00040</name>
</gene>
<feature type="compositionally biased region" description="Pro residues" evidence="6">
    <location>
        <begin position="20"/>
        <end position="32"/>
    </location>
</feature>
<evidence type="ECO:0000256" key="6">
    <source>
        <dbReference type="SAM" id="MobiDB-lite"/>
    </source>
</evidence>
<dbReference type="GO" id="GO:0016757">
    <property type="term" value="F:glycosyltransferase activity"/>
    <property type="evidence" value="ECO:0007669"/>
    <property type="project" value="UniProtKB-KW"/>
</dbReference>
<keyword evidence="5" id="KW-0472">Membrane</keyword>
<dbReference type="Gene3D" id="3.90.550.10">
    <property type="entry name" value="Spore Coat Polysaccharide Biosynthesis Protein SpsA, Chain A"/>
    <property type="match status" value="1"/>
</dbReference>
<feature type="compositionally biased region" description="Basic and acidic residues" evidence="6">
    <location>
        <begin position="41"/>
        <end position="51"/>
    </location>
</feature>
<evidence type="ECO:0008006" key="9">
    <source>
        <dbReference type="Google" id="ProtNLM"/>
    </source>
</evidence>
<reference evidence="7 8" key="1">
    <citation type="submission" date="2012-02" db="EMBL/GenBank/DDBJ databases">
        <title>Whole genome shotgun sequence of Mobilicoccus pelagius NBRC 104925.</title>
        <authorList>
            <person name="Yoshida Y."/>
            <person name="Hosoyama A."/>
            <person name="Tsuchikane K."/>
            <person name="Katsumata H."/>
            <person name="Yamazaki S."/>
            <person name="Fujita N."/>
        </authorList>
    </citation>
    <scope>NUCLEOTIDE SEQUENCE [LARGE SCALE GENOMIC DNA]</scope>
    <source>
        <strain evidence="7 8">NBRC 104925</strain>
    </source>
</reference>
<dbReference type="SUPFAM" id="SSF53448">
    <property type="entry name" value="Nucleotide-diphospho-sugar transferases"/>
    <property type="match status" value="1"/>
</dbReference>
<organism evidence="7 8">
    <name type="scientific">Mobilicoccus pelagius NBRC 104925</name>
    <dbReference type="NCBI Taxonomy" id="1089455"/>
    <lineage>
        <taxon>Bacteria</taxon>
        <taxon>Bacillati</taxon>
        <taxon>Actinomycetota</taxon>
        <taxon>Actinomycetes</taxon>
        <taxon>Micrococcales</taxon>
        <taxon>Dermatophilaceae</taxon>
        <taxon>Mobilicoccus</taxon>
    </lineage>
</organism>
<accession>H5UVG2</accession>
<keyword evidence="4" id="KW-0808">Transferase</keyword>
<feature type="region of interest" description="Disordered" evidence="6">
    <location>
        <begin position="1"/>
        <end position="55"/>
    </location>
</feature>
<dbReference type="EMBL" id="BAFE01000093">
    <property type="protein sequence ID" value="GAB49720.1"/>
    <property type="molecule type" value="Genomic_DNA"/>
</dbReference>
<evidence type="ECO:0000256" key="4">
    <source>
        <dbReference type="ARBA" id="ARBA00022679"/>
    </source>
</evidence>
<sequence>MGRVVTPTAARDVSIRQSPHAPPPVAGGPAGPPRAAGIEDAASRTDRRPGEGEGPVDVVVAIPAHDEEAYIASCLASVTRALAHAHRVGTVRAARILVSAHRCGDDTAARAHVALTGLPSWCAGEVVVDEMPPPVGAVRHRLLARADDLPGTTWMFSTDADSRVPLDWVTEMLAAAHPTGGPRAAAVAGLVDVEHWHADPAAREAYTRLVEAGLTPTGHGHVYAANLVVRLADYRAVGGFPAPEHGEEHGLVAALRASGRHVATPRHPSVATSGRTPGRAAHGLGELLARIAEGATSRTTRTARTPPPRHRPTAHSASSPEPGRGMMSLMTSSDRGS</sequence>
<evidence type="ECO:0000256" key="2">
    <source>
        <dbReference type="ARBA" id="ARBA00022475"/>
    </source>
</evidence>
<keyword evidence="3" id="KW-0328">Glycosyltransferase</keyword>
<dbReference type="Proteomes" id="UP000004367">
    <property type="component" value="Unassembled WGS sequence"/>
</dbReference>
<dbReference type="PANTHER" id="PTHR43646">
    <property type="entry name" value="GLYCOSYLTRANSFERASE"/>
    <property type="match status" value="1"/>
</dbReference>
<feature type="compositionally biased region" description="Low complexity" evidence="6">
    <location>
        <begin position="295"/>
        <end position="304"/>
    </location>
</feature>
<evidence type="ECO:0000256" key="3">
    <source>
        <dbReference type="ARBA" id="ARBA00022676"/>
    </source>
</evidence>
<dbReference type="PANTHER" id="PTHR43646:SF2">
    <property type="entry name" value="GLYCOSYLTRANSFERASE 2-LIKE DOMAIN-CONTAINING PROTEIN"/>
    <property type="match status" value="1"/>
</dbReference>
<comment type="subcellular location">
    <subcellularLocation>
        <location evidence="1">Cell membrane</location>
    </subcellularLocation>
</comment>
<dbReference type="InterPro" id="IPR029044">
    <property type="entry name" value="Nucleotide-diphossugar_trans"/>
</dbReference>
<proteinExistence type="predicted"/>
<keyword evidence="8" id="KW-1185">Reference proteome</keyword>
<dbReference type="eggNOG" id="COG1215">
    <property type="taxonomic scope" value="Bacteria"/>
</dbReference>
<name>H5UVG2_9MICO</name>
<dbReference type="AlphaFoldDB" id="H5UVG2"/>
<protein>
    <recommendedName>
        <fullName evidence="9">Glycosyltransferase</fullName>
    </recommendedName>
</protein>
<keyword evidence="2" id="KW-1003">Cell membrane</keyword>
<evidence type="ECO:0000256" key="1">
    <source>
        <dbReference type="ARBA" id="ARBA00004236"/>
    </source>
</evidence>
<feature type="region of interest" description="Disordered" evidence="6">
    <location>
        <begin position="293"/>
        <end position="337"/>
    </location>
</feature>
<evidence type="ECO:0000256" key="5">
    <source>
        <dbReference type="ARBA" id="ARBA00023136"/>
    </source>
</evidence>
<dbReference type="GO" id="GO:0005886">
    <property type="term" value="C:plasma membrane"/>
    <property type="evidence" value="ECO:0007669"/>
    <property type="project" value="UniProtKB-SubCell"/>
</dbReference>
<comment type="caution">
    <text evidence="7">The sequence shown here is derived from an EMBL/GenBank/DDBJ whole genome shotgun (WGS) entry which is preliminary data.</text>
</comment>
<dbReference type="STRING" id="1089455.MOPEL_134_00040"/>
<evidence type="ECO:0000313" key="8">
    <source>
        <dbReference type="Proteomes" id="UP000004367"/>
    </source>
</evidence>
<evidence type="ECO:0000313" key="7">
    <source>
        <dbReference type="EMBL" id="GAB49720.1"/>
    </source>
</evidence>